<dbReference type="PANTHER" id="PTHR43547:SF2">
    <property type="entry name" value="HYBRID SIGNAL TRANSDUCTION HISTIDINE KINASE C"/>
    <property type="match status" value="1"/>
</dbReference>
<protein>
    <recommendedName>
        <fullName evidence="2">histidine kinase</fullName>
        <ecNumber evidence="2">2.7.13.3</ecNumber>
    </recommendedName>
</protein>
<dbReference type="PANTHER" id="PTHR43547">
    <property type="entry name" value="TWO-COMPONENT HISTIDINE KINASE"/>
    <property type="match status" value="1"/>
</dbReference>
<evidence type="ECO:0000256" key="2">
    <source>
        <dbReference type="ARBA" id="ARBA00012438"/>
    </source>
</evidence>
<dbReference type="Gene3D" id="3.30.565.10">
    <property type="entry name" value="Histidine kinase-like ATPase, C-terminal domain"/>
    <property type="match status" value="1"/>
</dbReference>
<dbReference type="PROSITE" id="PS50109">
    <property type="entry name" value="HIS_KIN"/>
    <property type="match status" value="1"/>
</dbReference>
<proteinExistence type="predicted"/>
<keyword evidence="5 7" id="KW-0418">Kinase</keyword>
<evidence type="ECO:0000256" key="4">
    <source>
        <dbReference type="ARBA" id="ARBA00022679"/>
    </source>
</evidence>
<dbReference type="InterPro" id="IPR003594">
    <property type="entry name" value="HATPase_dom"/>
</dbReference>
<dbReference type="InterPro" id="IPR005467">
    <property type="entry name" value="His_kinase_dom"/>
</dbReference>
<comment type="caution">
    <text evidence="7">The sequence shown here is derived from an EMBL/GenBank/DDBJ whole genome shotgun (WGS) entry which is preliminary data.</text>
</comment>
<reference evidence="7 8" key="1">
    <citation type="submission" date="2019-11" db="EMBL/GenBank/DDBJ databases">
        <title>Pedobacter sp. HMF7647 Genome sequencing and assembly.</title>
        <authorList>
            <person name="Kang H."/>
            <person name="Kim H."/>
            <person name="Joh K."/>
        </authorList>
    </citation>
    <scope>NUCLEOTIDE SEQUENCE [LARGE SCALE GENOMIC DNA]</scope>
    <source>
        <strain evidence="7 8">HMF7647</strain>
    </source>
</reference>
<gene>
    <name evidence="7" type="ORF">GS399_19625</name>
</gene>
<dbReference type="SUPFAM" id="SSF55874">
    <property type="entry name" value="ATPase domain of HSP90 chaperone/DNA topoisomerase II/histidine kinase"/>
    <property type="match status" value="1"/>
</dbReference>
<dbReference type="GO" id="GO:0000155">
    <property type="term" value="F:phosphorelay sensor kinase activity"/>
    <property type="evidence" value="ECO:0007669"/>
    <property type="project" value="InterPro"/>
</dbReference>
<dbReference type="Pfam" id="PF02518">
    <property type="entry name" value="HATPase_c"/>
    <property type="match status" value="1"/>
</dbReference>
<dbReference type="EC" id="2.7.13.3" evidence="2"/>
<keyword evidence="3" id="KW-0597">Phosphoprotein</keyword>
<dbReference type="CDD" id="cd00082">
    <property type="entry name" value="HisKA"/>
    <property type="match status" value="1"/>
</dbReference>
<dbReference type="AlphaFoldDB" id="A0A7K1YF24"/>
<dbReference type="InterPro" id="IPR036890">
    <property type="entry name" value="HATPase_C_sf"/>
</dbReference>
<feature type="domain" description="Histidine kinase" evidence="6">
    <location>
        <begin position="182"/>
        <end position="396"/>
    </location>
</feature>
<dbReference type="PRINTS" id="PR00344">
    <property type="entry name" value="BCTRLSENSOR"/>
</dbReference>
<name>A0A7K1YF24_9SPHI</name>
<sequence length="400" mass="44654">MVAVVKISLENDMDLVLAHKRSMKVAEKLGLTTATQTTFATAVSEVARTVIDHTNHGTLEIGIEHQAQRHSLVASVTYDHEVSFTNSDAGFFYAQKLVPEFSLDNTAGLNRIIMKIGIPRFLKLDNVKIKALKIYFEQEGPINAYEEIKQRNISLNKLANDQEEELRQSRIIDEKKTEFISIASHEIKTPITIIKAYTQIAKSLKGGCSDQVKEILVKVDGQTNKLLSLVQQLLDISKIENGSLQYAREPMEFNSFISEVVEVIKHIHPHHTLITHLTDNIPVYIDRLRMEQVFSNLIGNAAKYSEKNTQITIKLTQEDSSARVTVTDEGIGMSDITMASIFDKFYRDKDVIQTHSGLGMGLYVASKIISDHGGTISVESVEKNGTTFTFDIPVTSGELS</sequence>
<evidence type="ECO:0000313" key="8">
    <source>
        <dbReference type="Proteomes" id="UP000466586"/>
    </source>
</evidence>
<dbReference type="InterPro" id="IPR003661">
    <property type="entry name" value="HisK_dim/P_dom"/>
</dbReference>
<dbReference type="SMART" id="SM00387">
    <property type="entry name" value="HATPase_c"/>
    <property type="match status" value="1"/>
</dbReference>
<keyword evidence="4" id="KW-0808">Transferase</keyword>
<dbReference type="Gene3D" id="1.10.287.130">
    <property type="match status" value="1"/>
</dbReference>
<evidence type="ECO:0000259" key="6">
    <source>
        <dbReference type="PROSITE" id="PS50109"/>
    </source>
</evidence>
<dbReference type="RefSeq" id="WP_160846358.1">
    <property type="nucleotide sequence ID" value="NZ_WVHT01000014.1"/>
</dbReference>
<evidence type="ECO:0000256" key="5">
    <source>
        <dbReference type="ARBA" id="ARBA00022777"/>
    </source>
</evidence>
<dbReference type="EMBL" id="WVHT01000014">
    <property type="protein sequence ID" value="MXV53182.1"/>
    <property type="molecule type" value="Genomic_DNA"/>
</dbReference>
<dbReference type="FunFam" id="3.30.565.10:FF:000006">
    <property type="entry name" value="Sensor histidine kinase WalK"/>
    <property type="match status" value="1"/>
</dbReference>
<dbReference type="Pfam" id="PF00512">
    <property type="entry name" value="HisKA"/>
    <property type="match status" value="1"/>
</dbReference>
<dbReference type="SMART" id="SM00388">
    <property type="entry name" value="HisKA"/>
    <property type="match status" value="1"/>
</dbReference>
<accession>A0A7K1YF24</accession>
<evidence type="ECO:0000313" key="7">
    <source>
        <dbReference type="EMBL" id="MXV53182.1"/>
    </source>
</evidence>
<dbReference type="InterPro" id="IPR004358">
    <property type="entry name" value="Sig_transdc_His_kin-like_C"/>
</dbReference>
<dbReference type="InterPro" id="IPR036097">
    <property type="entry name" value="HisK_dim/P_sf"/>
</dbReference>
<keyword evidence="8" id="KW-1185">Reference proteome</keyword>
<evidence type="ECO:0000256" key="3">
    <source>
        <dbReference type="ARBA" id="ARBA00022553"/>
    </source>
</evidence>
<dbReference type="SUPFAM" id="SSF47384">
    <property type="entry name" value="Homodimeric domain of signal transducing histidine kinase"/>
    <property type="match status" value="1"/>
</dbReference>
<comment type="catalytic activity">
    <reaction evidence="1">
        <text>ATP + protein L-histidine = ADP + protein N-phospho-L-histidine.</text>
        <dbReference type="EC" id="2.7.13.3"/>
    </reaction>
</comment>
<organism evidence="7 8">
    <name type="scientific">Hufsiella arboris</name>
    <dbReference type="NCBI Taxonomy" id="2695275"/>
    <lineage>
        <taxon>Bacteria</taxon>
        <taxon>Pseudomonadati</taxon>
        <taxon>Bacteroidota</taxon>
        <taxon>Sphingobacteriia</taxon>
        <taxon>Sphingobacteriales</taxon>
        <taxon>Sphingobacteriaceae</taxon>
        <taxon>Hufsiella</taxon>
    </lineage>
</organism>
<evidence type="ECO:0000256" key="1">
    <source>
        <dbReference type="ARBA" id="ARBA00000085"/>
    </source>
</evidence>
<dbReference type="Proteomes" id="UP000466586">
    <property type="component" value="Unassembled WGS sequence"/>
</dbReference>